<keyword evidence="3" id="KW-1185">Reference proteome</keyword>
<dbReference type="EMBL" id="CP015059">
    <property type="protein sequence ID" value="QGN17387.1"/>
    <property type="molecule type" value="Genomic_DNA"/>
</dbReference>
<evidence type="ECO:0000313" key="3">
    <source>
        <dbReference type="Proteomes" id="UP000422736"/>
    </source>
</evidence>
<dbReference type="Pfam" id="PF02798">
    <property type="entry name" value="GST_N"/>
    <property type="match status" value="1"/>
</dbReference>
<dbReference type="PANTHER" id="PTHR43986">
    <property type="entry name" value="ELONGATION FACTOR 1-GAMMA"/>
    <property type="match status" value="1"/>
</dbReference>
<dbReference type="InterPro" id="IPR050802">
    <property type="entry name" value="EF-GSTs"/>
</dbReference>
<gene>
    <name evidence="2" type="primary">TEF4</name>
    <name evidence="2" type="ORF">FIM1_4119</name>
</gene>
<feature type="domain" description="GST N-terminal" evidence="1">
    <location>
        <begin position="2"/>
        <end position="80"/>
    </location>
</feature>
<name>A0ABX6EZ86_KLUMA</name>
<dbReference type="PANTHER" id="PTHR43986:SF1">
    <property type="entry name" value="ELONGATION FACTOR 1-GAMMA"/>
    <property type="match status" value="1"/>
</dbReference>
<evidence type="ECO:0000259" key="1">
    <source>
        <dbReference type="PROSITE" id="PS50404"/>
    </source>
</evidence>
<reference evidence="2 3" key="1">
    <citation type="submission" date="2016-03" db="EMBL/GenBank/DDBJ databases">
        <title>How can Kluyveromyces marxianus grow so fast - potential evolutionary course in Saccharomyces Complex revealed by comparative genomics.</title>
        <authorList>
            <person name="Mo W."/>
            <person name="Lu W."/>
            <person name="Yang X."/>
            <person name="Qi J."/>
            <person name="Lv H."/>
        </authorList>
    </citation>
    <scope>NUCLEOTIDE SEQUENCE [LARGE SCALE GENOMIC DNA]</scope>
    <source>
        <strain evidence="2 3">FIM1</strain>
    </source>
</reference>
<dbReference type="CDD" id="cd03044">
    <property type="entry name" value="GST_N_EF1Bgamma"/>
    <property type="match status" value="1"/>
</dbReference>
<dbReference type="SUPFAM" id="SSF52833">
    <property type="entry name" value="Thioredoxin-like"/>
    <property type="match status" value="1"/>
</dbReference>
<protein>
    <submittedName>
        <fullName evidence="2">Protein TEF4</fullName>
    </submittedName>
</protein>
<accession>A0ABX6EZ86</accession>
<evidence type="ECO:0000313" key="2">
    <source>
        <dbReference type="EMBL" id="QGN17387.1"/>
    </source>
</evidence>
<dbReference type="InterPro" id="IPR036249">
    <property type="entry name" value="Thioredoxin-like_sf"/>
</dbReference>
<dbReference type="InterPro" id="IPR004045">
    <property type="entry name" value="Glutathione_S-Trfase_N"/>
</dbReference>
<dbReference type="Proteomes" id="UP000422736">
    <property type="component" value="Chromosome 6"/>
</dbReference>
<proteinExistence type="predicted"/>
<sequence length="120" mass="13579">MAQNTLYVLPPSPRSVLILALAKYLKIDVDVVDITKSKDEKFTKAFPLGKAPAFIGENGFKLHEVIAIAYYCMSKNKFFFSSEVGYHMLSSSPPMMKLYVFSALIMMRTFQLYSYPCLNG</sequence>
<dbReference type="Gene3D" id="3.40.30.10">
    <property type="entry name" value="Glutaredoxin"/>
    <property type="match status" value="1"/>
</dbReference>
<dbReference type="PROSITE" id="PS50404">
    <property type="entry name" value="GST_NTER"/>
    <property type="match status" value="1"/>
</dbReference>
<organism evidence="2 3">
    <name type="scientific">Kluyveromyces marxianus</name>
    <name type="common">Yeast</name>
    <name type="synonym">Candida kefyr</name>
    <dbReference type="NCBI Taxonomy" id="4911"/>
    <lineage>
        <taxon>Eukaryota</taxon>
        <taxon>Fungi</taxon>
        <taxon>Dikarya</taxon>
        <taxon>Ascomycota</taxon>
        <taxon>Saccharomycotina</taxon>
        <taxon>Saccharomycetes</taxon>
        <taxon>Saccharomycetales</taxon>
        <taxon>Saccharomycetaceae</taxon>
        <taxon>Kluyveromyces</taxon>
    </lineage>
</organism>